<dbReference type="Proteomes" id="UP001501563">
    <property type="component" value="Unassembled WGS sequence"/>
</dbReference>
<dbReference type="SUPFAM" id="SSF158472">
    <property type="entry name" value="HAMP domain-like"/>
    <property type="match status" value="1"/>
</dbReference>
<dbReference type="Pfam" id="PF13581">
    <property type="entry name" value="HATPase_c_2"/>
    <property type="match status" value="1"/>
</dbReference>
<accession>A0ABP7LVR9</accession>
<dbReference type="CDD" id="cd06225">
    <property type="entry name" value="HAMP"/>
    <property type="match status" value="1"/>
</dbReference>
<dbReference type="InterPro" id="IPR052016">
    <property type="entry name" value="Bact_Sigma-Reg"/>
</dbReference>
<keyword evidence="7" id="KW-0472">Membrane</keyword>
<dbReference type="Pfam" id="PF05227">
    <property type="entry name" value="CHASE3"/>
    <property type="match status" value="1"/>
</dbReference>
<dbReference type="PANTHER" id="PTHR43156">
    <property type="entry name" value="STAGE II SPORULATION PROTEIN E-RELATED"/>
    <property type="match status" value="1"/>
</dbReference>
<name>A0ABP7LVR9_9ACTN</name>
<dbReference type="InterPro" id="IPR003660">
    <property type="entry name" value="HAMP_dom"/>
</dbReference>
<dbReference type="InterPro" id="IPR036890">
    <property type="entry name" value="HATPase_C_sf"/>
</dbReference>
<comment type="caution">
    <text evidence="10">The sequence shown here is derived from an EMBL/GenBank/DDBJ whole genome shotgun (WGS) entry which is preliminary data.</text>
</comment>
<dbReference type="PANTHER" id="PTHR43156:SF2">
    <property type="entry name" value="STAGE II SPORULATION PROTEIN E"/>
    <property type="match status" value="1"/>
</dbReference>
<dbReference type="InterPro" id="IPR036457">
    <property type="entry name" value="PPM-type-like_dom_sf"/>
</dbReference>
<dbReference type="SUPFAM" id="SSF55781">
    <property type="entry name" value="GAF domain-like"/>
    <property type="match status" value="1"/>
</dbReference>
<dbReference type="Pfam" id="PF07228">
    <property type="entry name" value="SpoIIE"/>
    <property type="match status" value="1"/>
</dbReference>
<dbReference type="Gene3D" id="3.30.450.40">
    <property type="match status" value="1"/>
</dbReference>
<keyword evidence="7" id="KW-1133">Transmembrane helix</keyword>
<proteinExistence type="predicted"/>
<dbReference type="SMART" id="SM00331">
    <property type="entry name" value="PP2C_SIG"/>
    <property type="match status" value="1"/>
</dbReference>
<reference evidence="11" key="1">
    <citation type="journal article" date="2019" name="Int. J. Syst. Evol. Microbiol.">
        <title>The Global Catalogue of Microorganisms (GCM) 10K type strain sequencing project: providing services to taxonomists for standard genome sequencing and annotation.</title>
        <authorList>
            <consortium name="The Broad Institute Genomics Platform"/>
            <consortium name="The Broad Institute Genome Sequencing Center for Infectious Disease"/>
            <person name="Wu L."/>
            <person name="Ma J."/>
        </authorList>
    </citation>
    <scope>NUCLEOTIDE SEQUENCE [LARGE SCALE GENOMIC DNA]</scope>
    <source>
        <strain evidence="11">JCM 16578</strain>
    </source>
</reference>
<keyword evidence="3" id="KW-0808">Transferase</keyword>
<dbReference type="Gene3D" id="3.30.565.10">
    <property type="entry name" value="Histidine kinase-like ATPase, C-terminal domain"/>
    <property type="match status" value="1"/>
</dbReference>
<feature type="region of interest" description="Disordered" evidence="8">
    <location>
        <begin position="809"/>
        <end position="837"/>
    </location>
</feature>
<evidence type="ECO:0000256" key="8">
    <source>
        <dbReference type="SAM" id="MobiDB-lite"/>
    </source>
</evidence>
<dbReference type="InterPro" id="IPR029016">
    <property type="entry name" value="GAF-like_dom_sf"/>
</dbReference>
<dbReference type="EMBL" id="BAAAZA010000066">
    <property type="protein sequence ID" value="GAA3906837.1"/>
    <property type="molecule type" value="Genomic_DNA"/>
</dbReference>
<keyword evidence="6" id="KW-0378">Hydrolase</keyword>
<dbReference type="Gene3D" id="6.10.340.10">
    <property type="match status" value="1"/>
</dbReference>
<comment type="subcellular location">
    <subcellularLocation>
        <location evidence="1">Membrane</location>
    </subcellularLocation>
</comment>
<evidence type="ECO:0000256" key="4">
    <source>
        <dbReference type="ARBA" id="ARBA00022692"/>
    </source>
</evidence>
<keyword evidence="4" id="KW-0812">Transmembrane</keyword>
<dbReference type="InterPro" id="IPR003594">
    <property type="entry name" value="HATPase_dom"/>
</dbReference>
<feature type="domain" description="HAMP" evidence="9">
    <location>
        <begin position="214"/>
        <end position="266"/>
    </location>
</feature>
<dbReference type="Pfam" id="PF00672">
    <property type="entry name" value="HAMP"/>
    <property type="match status" value="1"/>
</dbReference>
<dbReference type="InterPro" id="IPR007891">
    <property type="entry name" value="CHASE3"/>
</dbReference>
<evidence type="ECO:0000259" key="9">
    <source>
        <dbReference type="PROSITE" id="PS50885"/>
    </source>
</evidence>
<dbReference type="CDD" id="cd19410">
    <property type="entry name" value="HK9-like_sensor"/>
    <property type="match status" value="1"/>
</dbReference>
<evidence type="ECO:0000256" key="2">
    <source>
        <dbReference type="ARBA" id="ARBA00022553"/>
    </source>
</evidence>
<evidence type="ECO:0000256" key="7">
    <source>
        <dbReference type="ARBA" id="ARBA00022989"/>
    </source>
</evidence>
<dbReference type="InterPro" id="IPR001932">
    <property type="entry name" value="PPM-type_phosphatase-like_dom"/>
</dbReference>
<dbReference type="PROSITE" id="PS50885">
    <property type="entry name" value="HAMP"/>
    <property type="match status" value="1"/>
</dbReference>
<evidence type="ECO:0000256" key="1">
    <source>
        <dbReference type="ARBA" id="ARBA00004370"/>
    </source>
</evidence>
<keyword evidence="5" id="KW-0418">Kinase</keyword>
<keyword evidence="11" id="KW-1185">Reference proteome</keyword>
<sequence length="837" mass="89888">MARLWHDRRPQRGLVSLTAAAGALLAVLIGAIFAAFIWSGNSVRETGLAERQSHAALSQSRLVDSLVLDIETGQRGFIITRDPHFLEPWKAAQARFPAQAAKLVRLSESPAERNLAVQISRAGRSFIDTYSTPLVDEARHGNPQSRSLTAIVMGQQKVDALRHMFDRYTATEQSDVASREAAADASARRATAVASAGFGASVLLIGTYSAYVIRVIVWPVRTAAAVAAQLAVGDLSARMPMTGRREIGQLETAFNTMAESLASSLAQARRAHGRLKLLYDSSVAVGTTLDVTRTARELVDVAIPRFADFATVDLAMSALRGDEPTVTGDTPMQRVAVGGIRHDSPLEPEGTVVACDRPPTEGSASAPQPLLVRDLSTCSAWRGDSPQQAERLLAYGMTSLITIPLTTQHILLGTVTFWRSRSAPFERQDLIDAEGLAVKAAVAVDNARRYTHERDSALTLQHALLPQRPAEQPAVDVAYRYLPADTRAGVGGDWFDVIPLSGVRVALVVGDIVGHGIHASAAMGRLRTAVRTLADVDLPPDELLTHLDDLVLHLEDAPANGERGATCIYAVYDPVSRHCTLASAGHPLPFVIAPDGTVEEIAGEIGPPVGVGGLPFENIELDLAEGSTLALYSDGLVHSWERDFGEGLAMLRSALASSPGSLEAACSTILDTLLPGPPQDDVVLLLARTCVLTSDRVVTWDIPVDPEEVSRARTLAVEQLEAWGLDELSFVTELVVSELVTNAIRYGAPPIQLRLIRDAALICEVSDSSNTAPHLRRARTFDEGGRGLLLVAQLTQRWGTRHAKSGKTIWCEQSLATPDHAPRTSEEPDDGTPRPRA</sequence>
<keyword evidence="2" id="KW-0597">Phosphoprotein</keyword>
<dbReference type="SUPFAM" id="SSF55874">
    <property type="entry name" value="ATPase domain of HSP90 chaperone/DNA topoisomerase II/histidine kinase"/>
    <property type="match status" value="1"/>
</dbReference>
<dbReference type="SUPFAM" id="SSF81606">
    <property type="entry name" value="PP2C-like"/>
    <property type="match status" value="1"/>
</dbReference>
<evidence type="ECO:0000313" key="10">
    <source>
        <dbReference type="EMBL" id="GAA3906837.1"/>
    </source>
</evidence>
<protein>
    <recommendedName>
        <fullName evidence="9">HAMP domain-containing protein</fullName>
    </recommendedName>
</protein>
<organism evidence="10 11">
    <name type="scientific">Streptomyces lannensis</name>
    <dbReference type="NCBI Taxonomy" id="766498"/>
    <lineage>
        <taxon>Bacteria</taxon>
        <taxon>Bacillati</taxon>
        <taxon>Actinomycetota</taxon>
        <taxon>Actinomycetes</taxon>
        <taxon>Kitasatosporales</taxon>
        <taxon>Streptomycetaceae</taxon>
        <taxon>Streptomyces</taxon>
    </lineage>
</organism>
<evidence type="ECO:0000256" key="6">
    <source>
        <dbReference type="ARBA" id="ARBA00022801"/>
    </source>
</evidence>
<evidence type="ECO:0000256" key="3">
    <source>
        <dbReference type="ARBA" id="ARBA00022679"/>
    </source>
</evidence>
<dbReference type="SMART" id="SM00304">
    <property type="entry name" value="HAMP"/>
    <property type="match status" value="1"/>
</dbReference>
<dbReference type="SMART" id="SM00065">
    <property type="entry name" value="GAF"/>
    <property type="match status" value="1"/>
</dbReference>
<dbReference type="InterPro" id="IPR003018">
    <property type="entry name" value="GAF"/>
</dbReference>
<evidence type="ECO:0000313" key="11">
    <source>
        <dbReference type="Proteomes" id="UP001501563"/>
    </source>
</evidence>
<gene>
    <name evidence="10" type="ORF">GCM10022207_90350</name>
</gene>
<evidence type="ECO:0000256" key="5">
    <source>
        <dbReference type="ARBA" id="ARBA00022777"/>
    </source>
</evidence>
<dbReference type="Gene3D" id="3.60.40.10">
    <property type="entry name" value="PPM-type phosphatase domain"/>
    <property type="match status" value="1"/>
</dbReference>
<dbReference type="CDD" id="cd16936">
    <property type="entry name" value="HATPase_RsbW-like"/>
    <property type="match status" value="1"/>
</dbReference>